<keyword evidence="3" id="KW-0808">Transferase</keyword>
<dbReference type="GO" id="GO:0005886">
    <property type="term" value="C:plasma membrane"/>
    <property type="evidence" value="ECO:0007669"/>
    <property type="project" value="TreeGrafter"/>
</dbReference>
<comment type="caution">
    <text evidence="13">The sequence shown here is derived from an EMBL/GenBank/DDBJ whole genome shotgun (WGS) entry which is preliminary data.</text>
</comment>
<dbReference type="PANTHER" id="PTHR27002:SF1003">
    <property type="entry name" value="PROTEIN KINASE DOMAIN-CONTAINING PROTEIN"/>
    <property type="match status" value="1"/>
</dbReference>
<evidence type="ECO:0000313" key="14">
    <source>
        <dbReference type="Proteomes" id="UP001229421"/>
    </source>
</evidence>
<dbReference type="PROSITE" id="PS50011">
    <property type="entry name" value="PROTEIN_KINASE_DOM"/>
    <property type="match status" value="1"/>
</dbReference>
<keyword evidence="14" id="KW-1185">Reference proteome</keyword>
<dbReference type="EC" id="2.7.11.1" evidence="1"/>
<evidence type="ECO:0000256" key="3">
    <source>
        <dbReference type="ARBA" id="ARBA00022679"/>
    </source>
</evidence>
<evidence type="ECO:0000256" key="1">
    <source>
        <dbReference type="ARBA" id="ARBA00012513"/>
    </source>
</evidence>
<dbReference type="PANTHER" id="PTHR27002">
    <property type="entry name" value="RECEPTOR-LIKE SERINE/THREONINE-PROTEIN KINASE SD1-8"/>
    <property type="match status" value="1"/>
</dbReference>
<keyword evidence="7" id="KW-0067">ATP-binding</keyword>
<evidence type="ECO:0000256" key="8">
    <source>
        <dbReference type="ARBA" id="ARBA00023157"/>
    </source>
</evidence>
<dbReference type="Gene3D" id="3.30.200.20">
    <property type="entry name" value="Phosphorylase Kinase, domain 1"/>
    <property type="match status" value="1"/>
</dbReference>
<evidence type="ECO:0000259" key="12">
    <source>
        <dbReference type="PROSITE" id="PS50011"/>
    </source>
</evidence>
<evidence type="ECO:0000256" key="10">
    <source>
        <dbReference type="ARBA" id="ARBA00047899"/>
    </source>
</evidence>
<comment type="catalytic activity">
    <reaction evidence="11">
        <text>L-seryl-[protein] + ATP = O-phospho-L-seryl-[protein] + ADP + H(+)</text>
        <dbReference type="Rhea" id="RHEA:17989"/>
        <dbReference type="Rhea" id="RHEA-COMP:9863"/>
        <dbReference type="Rhea" id="RHEA-COMP:11604"/>
        <dbReference type="ChEBI" id="CHEBI:15378"/>
        <dbReference type="ChEBI" id="CHEBI:29999"/>
        <dbReference type="ChEBI" id="CHEBI:30616"/>
        <dbReference type="ChEBI" id="CHEBI:83421"/>
        <dbReference type="ChEBI" id="CHEBI:456216"/>
        <dbReference type="EC" id="2.7.11.1"/>
    </reaction>
</comment>
<keyword evidence="6" id="KW-0418">Kinase</keyword>
<dbReference type="InterPro" id="IPR011009">
    <property type="entry name" value="Kinase-like_dom_sf"/>
</dbReference>
<evidence type="ECO:0000256" key="4">
    <source>
        <dbReference type="ARBA" id="ARBA00022729"/>
    </source>
</evidence>
<dbReference type="Pfam" id="PF00954">
    <property type="entry name" value="S_locus_glycop"/>
    <property type="match status" value="1"/>
</dbReference>
<dbReference type="InterPro" id="IPR000719">
    <property type="entry name" value="Prot_kinase_dom"/>
</dbReference>
<evidence type="ECO:0000256" key="5">
    <source>
        <dbReference type="ARBA" id="ARBA00022741"/>
    </source>
</evidence>
<comment type="catalytic activity">
    <reaction evidence="10">
        <text>L-threonyl-[protein] + ATP = O-phospho-L-threonyl-[protein] + ADP + H(+)</text>
        <dbReference type="Rhea" id="RHEA:46608"/>
        <dbReference type="Rhea" id="RHEA-COMP:11060"/>
        <dbReference type="Rhea" id="RHEA-COMP:11605"/>
        <dbReference type="ChEBI" id="CHEBI:15378"/>
        <dbReference type="ChEBI" id="CHEBI:30013"/>
        <dbReference type="ChEBI" id="CHEBI:30616"/>
        <dbReference type="ChEBI" id="CHEBI:61977"/>
        <dbReference type="ChEBI" id="CHEBI:456216"/>
        <dbReference type="EC" id="2.7.11.1"/>
    </reaction>
</comment>
<gene>
    <name evidence="13" type="ORF">QVD17_07835</name>
</gene>
<dbReference type="EMBL" id="JAUHHV010000002">
    <property type="protein sequence ID" value="KAK1431378.1"/>
    <property type="molecule type" value="Genomic_DNA"/>
</dbReference>
<dbReference type="SUPFAM" id="SSF56112">
    <property type="entry name" value="Protein kinase-like (PK-like)"/>
    <property type="match status" value="1"/>
</dbReference>
<feature type="domain" description="Protein kinase" evidence="12">
    <location>
        <begin position="92"/>
        <end position="180"/>
    </location>
</feature>
<organism evidence="13 14">
    <name type="scientific">Tagetes erecta</name>
    <name type="common">African marigold</name>
    <dbReference type="NCBI Taxonomy" id="13708"/>
    <lineage>
        <taxon>Eukaryota</taxon>
        <taxon>Viridiplantae</taxon>
        <taxon>Streptophyta</taxon>
        <taxon>Embryophyta</taxon>
        <taxon>Tracheophyta</taxon>
        <taxon>Spermatophyta</taxon>
        <taxon>Magnoliopsida</taxon>
        <taxon>eudicotyledons</taxon>
        <taxon>Gunneridae</taxon>
        <taxon>Pentapetalae</taxon>
        <taxon>asterids</taxon>
        <taxon>campanulids</taxon>
        <taxon>Asterales</taxon>
        <taxon>Asteraceae</taxon>
        <taxon>Asteroideae</taxon>
        <taxon>Heliantheae alliance</taxon>
        <taxon>Tageteae</taxon>
        <taxon>Tagetes</taxon>
    </lineage>
</organism>
<dbReference type="InterPro" id="IPR001245">
    <property type="entry name" value="Ser-Thr/Tyr_kinase_cat_dom"/>
</dbReference>
<reference evidence="13" key="1">
    <citation type="journal article" date="2023" name="bioRxiv">
        <title>Improved chromosome-level genome assembly for marigold (Tagetes erecta).</title>
        <authorList>
            <person name="Jiang F."/>
            <person name="Yuan L."/>
            <person name="Wang S."/>
            <person name="Wang H."/>
            <person name="Xu D."/>
            <person name="Wang A."/>
            <person name="Fan W."/>
        </authorList>
    </citation>
    <scope>NUCLEOTIDE SEQUENCE</scope>
    <source>
        <strain evidence="13">WSJ</strain>
        <tissue evidence="13">Leaf</tissue>
    </source>
</reference>
<evidence type="ECO:0000256" key="7">
    <source>
        <dbReference type="ARBA" id="ARBA00022840"/>
    </source>
</evidence>
<keyword evidence="5" id="KW-0547">Nucleotide-binding</keyword>
<evidence type="ECO:0000313" key="13">
    <source>
        <dbReference type="EMBL" id="KAK1431378.1"/>
    </source>
</evidence>
<keyword evidence="2" id="KW-0723">Serine/threonine-protein kinase</keyword>
<evidence type="ECO:0000256" key="2">
    <source>
        <dbReference type="ARBA" id="ARBA00022527"/>
    </source>
</evidence>
<proteinExistence type="predicted"/>
<dbReference type="InterPro" id="IPR000858">
    <property type="entry name" value="S_locus_glycoprot_dom"/>
</dbReference>
<keyword evidence="8" id="KW-1015">Disulfide bond</keyword>
<evidence type="ECO:0000256" key="9">
    <source>
        <dbReference type="ARBA" id="ARBA00023180"/>
    </source>
</evidence>
<dbReference type="Proteomes" id="UP001229421">
    <property type="component" value="Unassembled WGS sequence"/>
</dbReference>
<keyword evidence="9" id="KW-0325">Glycoprotein</keyword>
<dbReference type="AlphaFoldDB" id="A0AAD8L1L8"/>
<dbReference type="GO" id="GO:0005524">
    <property type="term" value="F:ATP binding"/>
    <property type="evidence" value="ECO:0007669"/>
    <property type="project" value="UniProtKB-KW"/>
</dbReference>
<evidence type="ECO:0000256" key="6">
    <source>
        <dbReference type="ARBA" id="ARBA00022777"/>
    </source>
</evidence>
<dbReference type="GO" id="GO:0048544">
    <property type="term" value="P:recognition of pollen"/>
    <property type="evidence" value="ECO:0007669"/>
    <property type="project" value="InterPro"/>
</dbReference>
<evidence type="ECO:0000256" key="11">
    <source>
        <dbReference type="ARBA" id="ARBA00048679"/>
    </source>
</evidence>
<dbReference type="GO" id="GO:0004674">
    <property type="term" value="F:protein serine/threonine kinase activity"/>
    <property type="evidence" value="ECO:0007669"/>
    <property type="project" value="UniProtKB-KW"/>
</dbReference>
<accession>A0AAD8L1L8</accession>
<dbReference type="FunFam" id="3.30.200.20:FF:000195">
    <property type="entry name" value="G-type lectin S-receptor-like serine/threonine-protein kinase"/>
    <property type="match status" value="1"/>
</dbReference>
<dbReference type="Pfam" id="PF07714">
    <property type="entry name" value="PK_Tyr_Ser-Thr"/>
    <property type="match status" value="1"/>
</dbReference>
<keyword evidence="4" id="KW-0732">Signal</keyword>
<protein>
    <recommendedName>
        <fullName evidence="1">non-specific serine/threonine protein kinase</fullName>
        <ecNumber evidence="1">2.7.11.1</ecNumber>
    </recommendedName>
</protein>
<name>A0AAD8L1L8_TARER</name>
<sequence length="180" mass="20569">MFRGGPWNGITFTGISTLKPNPIYNFTFVLNQRETYYQYTIEDTSLITRKKLPQQVTSENKFGHDPENKSCDEDMELPLFGLSAIFTATYNFSRNNKLGEGGFGPVYKGILEDGKEVVVKRLSKKSSQGLREFKNEVISISRLQHHNLVTLLGCCIEGDEKMLIYEYMSNKGLDRFLFGK</sequence>